<feature type="transmembrane region" description="Helical" evidence="7">
    <location>
        <begin position="178"/>
        <end position="202"/>
    </location>
</feature>
<dbReference type="AlphaFoldDB" id="A0A2U1SQZ3"/>
<evidence type="ECO:0000256" key="3">
    <source>
        <dbReference type="ARBA" id="ARBA00022448"/>
    </source>
</evidence>
<gene>
    <name evidence="8" type="ORF">C5689_09745</name>
</gene>
<evidence type="ECO:0000256" key="1">
    <source>
        <dbReference type="ARBA" id="ARBA00004141"/>
    </source>
</evidence>
<dbReference type="GO" id="GO:0005886">
    <property type="term" value="C:plasma membrane"/>
    <property type="evidence" value="ECO:0007669"/>
    <property type="project" value="TreeGrafter"/>
</dbReference>
<comment type="caution">
    <text evidence="8">The sequence shown here is derived from an EMBL/GenBank/DDBJ whole genome shotgun (WGS) entry which is preliminary data.</text>
</comment>
<protein>
    <submittedName>
        <fullName evidence="8">Symporter-like protein</fullName>
    </submittedName>
</protein>
<dbReference type="PANTHER" id="PTHR48086:SF5">
    <property type="entry name" value="NA(+):SOLUTE SYMPORTER (SSF FAMILY)"/>
    <property type="match status" value="1"/>
</dbReference>
<feature type="transmembrane region" description="Helical" evidence="7">
    <location>
        <begin position="412"/>
        <end position="436"/>
    </location>
</feature>
<dbReference type="Gene3D" id="1.20.1730.10">
    <property type="entry name" value="Sodium/glucose cotransporter"/>
    <property type="match status" value="1"/>
</dbReference>
<proteinExistence type="inferred from homology"/>
<dbReference type="Proteomes" id="UP000245137">
    <property type="component" value="Unassembled WGS sequence"/>
</dbReference>
<keyword evidence="5 7" id="KW-1133">Transmembrane helix</keyword>
<feature type="transmembrane region" description="Helical" evidence="7">
    <location>
        <begin position="112"/>
        <end position="131"/>
    </location>
</feature>
<reference evidence="8 9" key="1">
    <citation type="journal article" date="2018" name="Appl. Microbiol. Biotechnol.">
        <title>Co-cultivation of the strictly anaerobic methanogen Methanosarcina barkeri with aerobic methanotrophs in an oxygen-limited membrane bioreactor.</title>
        <authorList>
            <person name="In 't Zandt M.H."/>
            <person name="van den Bosch T.J.M."/>
            <person name="Rijkers R."/>
            <person name="van Kessel M.A.H.J."/>
            <person name="Jetten M.S.M."/>
            <person name="Welte C.U."/>
        </authorList>
    </citation>
    <scope>NUCLEOTIDE SEQUENCE [LARGE SCALE GENOMIC DNA]</scope>
    <source>
        <strain evidence="8 9">DSM 17706</strain>
    </source>
</reference>
<keyword evidence="4 7" id="KW-0812">Transmembrane</keyword>
<feature type="transmembrane region" description="Helical" evidence="7">
    <location>
        <begin position="309"/>
        <end position="335"/>
    </location>
</feature>
<evidence type="ECO:0000313" key="8">
    <source>
        <dbReference type="EMBL" id="PWB94032.1"/>
    </source>
</evidence>
<feature type="transmembrane region" description="Helical" evidence="7">
    <location>
        <begin position="152"/>
        <end position="172"/>
    </location>
</feature>
<feature type="transmembrane region" description="Helical" evidence="7">
    <location>
        <begin position="484"/>
        <end position="505"/>
    </location>
</feature>
<comment type="similarity">
    <text evidence="2">Belongs to the sodium:solute symporter (SSF) (TC 2.A.21) family.</text>
</comment>
<evidence type="ECO:0000256" key="6">
    <source>
        <dbReference type="ARBA" id="ARBA00023136"/>
    </source>
</evidence>
<sequence length="589" mass="59388">MRDVAETFEDRARLDGRIALAIVTFATAYGLIALLDRVGAPERLVALVSPYFTVVALAALGFLLHSMRVSFYYAAGRAAPAAYAGFAQAALVTGLAAPFAARLTGAGSPLGVTLGLLLGVALIGAATGPMLRKTGAFSLSDLLAARFSRMEPRLGMIVVAALTSGIVALAGYQTAVDALVGFTGAGRPFAAFFIGAAILLIAGPGGVGGVLWSACAAAGVLIAGFALPQIALSLQGYPTPLPLIGDQTAWSDAVRVIENWRLARPAPAALEITTMLGLALGLATLAPALEPAVTTKDAAAARRAGVAALFWTLAAAALITATVASSALIVSNVAVGQTPERLPESIYSASARGLVQICGARVDGPAQARAACLARKLPPAAPLRPEDISVRAEYLIGGLPQLAKLGAALTGLLASGIIAAGLALAAASLHACAAAVGHDALYRLRAESALTSRRLAITRLALVGVTALGSATSAANAIDARTLVGMALALSAAVFVPLVGLALFARAQDRDAMIGQIAGLATMAATLVLDSAPPDIEQLAWAGLCGAVAGLLAGGFSAQAFSQATPESRGFVEEIWRGDGNALREDKGV</sequence>
<evidence type="ECO:0000256" key="4">
    <source>
        <dbReference type="ARBA" id="ARBA00022692"/>
    </source>
</evidence>
<feature type="transmembrane region" description="Helical" evidence="7">
    <location>
        <begin position="268"/>
        <end position="289"/>
    </location>
</feature>
<feature type="transmembrane region" description="Helical" evidence="7">
    <location>
        <begin position="541"/>
        <end position="561"/>
    </location>
</feature>
<dbReference type="PROSITE" id="PS50283">
    <property type="entry name" value="NA_SOLUT_SYMP_3"/>
    <property type="match status" value="1"/>
</dbReference>
<dbReference type="OrthoDB" id="9764416at2"/>
<feature type="transmembrane region" description="Helical" evidence="7">
    <location>
        <begin position="47"/>
        <end position="66"/>
    </location>
</feature>
<dbReference type="GO" id="GO:0022857">
    <property type="term" value="F:transmembrane transporter activity"/>
    <property type="evidence" value="ECO:0007669"/>
    <property type="project" value="InterPro"/>
</dbReference>
<feature type="transmembrane region" description="Helical" evidence="7">
    <location>
        <begin position="78"/>
        <end position="100"/>
    </location>
</feature>
<dbReference type="InterPro" id="IPR001734">
    <property type="entry name" value="Na/solute_symporter"/>
</dbReference>
<evidence type="ECO:0000256" key="2">
    <source>
        <dbReference type="ARBA" id="ARBA00006434"/>
    </source>
</evidence>
<name>A0A2U1SQZ3_METSR</name>
<dbReference type="RefSeq" id="WP_108917092.1">
    <property type="nucleotide sequence ID" value="NZ_BGJY01000002.1"/>
</dbReference>
<dbReference type="EMBL" id="PUIV01000012">
    <property type="protein sequence ID" value="PWB94032.1"/>
    <property type="molecule type" value="Genomic_DNA"/>
</dbReference>
<keyword evidence="3" id="KW-0813">Transport</keyword>
<evidence type="ECO:0000256" key="7">
    <source>
        <dbReference type="SAM" id="Phobius"/>
    </source>
</evidence>
<keyword evidence="6 7" id="KW-0472">Membrane</keyword>
<comment type="subcellular location">
    <subcellularLocation>
        <location evidence="1">Membrane</location>
        <topology evidence="1">Multi-pass membrane protein</topology>
    </subcellularLocation>
</comment>
<feature type="transmembrane region" description="Helical" evidence="7">
    <location>
        <begin position="18"/>
        <end position="35"/>
    </location>
</feature>
<evidence type="ECO:0000256" key="5">
    <source>
        <dbReference type="ARBA" id="ARBA00022989"/>
    </source>
</evidence>
<organism evidence="8 9">
    <name type="scientific">Methylosinus sporium</name>
    <dbReference type="NCBI Taxonomy" id="428"/>
    <lineage>
        <taxon>Bacteria</taxon>
        <taxon>Pseudomonadati</taxon>
        <taxon>Pseudomonadota</taxon>
        <taxon>Alphaproteobacteria</taxon>
        <taxon>Hyphomicrobiales</taxon>
        <taxon>Methylocystaceae</taxon>
        <taxon>Methylosinus</taxon>
    </lineage>
</organism>
<dbReference type="PANTHER" id="PTHR48086">
    <property type="entry name" value="SODIUM/PROLINE SYMPORTER-RELATED"/>
    <property type="match status" value="1"/>
</dbReference>
<dbReference type="InterPro" id="IPR050277">
    <property type="entry name" value="Sodium:Solute_Symporter"/>
</dbReference>
<keyword evidence="9" id="KW-1185">Reference proteome</keyword>
<feature type="transmembrane region" description="Helical" evidence="7">
    <location>
        <begin position="457"/>
        <end position="478"/>
    </location>
</feature>
<feature type="transmembrane region" description="Helical" evidence="7">
    <location>
        <begin position="512"/>
        <end position="529"/>
    </location>
</feature>
<evidence type="ECO:0000313" key="9">
    <source>
        <dbReference type="Proteomes" id="UP000245137"/>
    </source>
</evidence>
<dbReference type="InterPro" id="IPR038377">
    <property type="entry name" value="Na/Glc_symporter_sf"/>
</dbReference>
<accession>A0A2U1SQZ3</accession>
<feature type="transmembrane region" description="Helical" evidence="7">
    <location>
        <begin position="209"/>
        <end position="232"/>
    </location>
</feature>